<dbReference type="Proteomes" id="UP001500689">
    <property type="component" value="Unassembled WGS sequence"/>
</dbReference>
<reference evidence="3" key="1">
    <citation type="journal article" date="2019" name="Int. J. Syst. Evol. Microbiol.">
        <title>The Global Catalogue of Microorganisms (GCM) 10K type strain sequencing project: providing services to taxonomists for standard genome sequencing and annotation.</title>
        <authorList>
            <consortium name="The Broad Institute Genomics Platform"/>
            <consortium name="The Broad Institute Genome Sequencing Center for Infectious Disease"/>
            <person name="Wu L."/>
            <person name="Ma J."/>
        </authorList>
    </citation>
    <scope>NUCLEOTIDE SEQUENCE [LARGE SCALE GENOMIC DNA]</scope>
    <source>
        <strain evidence="3">JCM 16898</strain>
    </source>
</reference>
<keyword evidence="3" id="KW-1185">Reference proteome</keyword>
<evidence type="ECO:0000256" key="1">
    <source>
        <dbReference type="SAM" id="MobiDB-lite"/>
    </source>
</evidence>
<name>A0ABP6XKK0_9PSEU</name>
<protein>
    <submittedName>
        <fullName evidence="2">Uncharacterized protein</fullName>
    </submittedName>
</protein>
<accession>A0ABP6XKK0</accession>
<dbReference type="EMBL" id="BAAAZN010000015">
    <property type="protein sequence ID" value="GAA3568576.1"/>
    <property type="molecule type" value="Genomic_DNA"/>
</dbReference>
<sequence>MPRTPRPKAPDERPRRAAERRAGVRARELAGRLPEDRPADERLPDDFAPVERPPAAFDGVREPRAGAFPPLAVLRFLVADPAMPPR</sequence>
<comment type="caution">
    <text evidence="2">The sequence shown here is derived from an EMBL/GenBank/DDBJ whole genome shotgun (WGS) entry which is preliminary data.</text>
</comment>
<gene>
    <name evidence="2" type="ORF">GCM10022222_60810</name>
</gene>
<dbReference type="RefSeq" id="WP_344865926.1">
    <property type="nucleotide sequence ID" value="NZ_BAAAZN010000015.1"/>
</dbReference>
<organism evidence="2 3">
    <name type="scientific">Amycolatopsis ultiminotia</name>
    <dbReference type="NCBI Taxonomy" id="543629"/>
    <lineage>
        <taxon>Bacteria</taxon>
        <taxon>Bacillati</taxon>
        <taxon>Actinomycetota</taxon>
        <taxon>Actinomycetes</taxon>
        <taxon>Pseudonocardiales</taxon>
        <taxon>Pseudonocardiaceae</taxon>
        <taxon>Amycolatopsis</taxon>
    </lineage>
</organism>
<feature type="region of interest" description="Disordered" evidence="1">
    <location>
        <begin position="1"/>
        <end position="63"/>
    </location>
</feature>
<evidence type="ECO:0000313" key="3">
    <source>
        <dbReference type="Proteomes" id="UP001500689"/>
    </source>
</evidence>
<evidence type="ECO:0000313" key="2">
    <source>
        <dbReference type="EMBL" id="GAA3568576.1"/>
    </source>
</evidence>
<proteinExistence type="predicted"/>
<feature type="compositionally biased region" description="Basic and acidic residues" evidence="1">
    <location>
        <begin position="8"/>
        <end position="45"/>
    </location>
</feature>